<dbReference type="InterPro" id="IPR000055">
    <property type="entry name" value="Restrct_endonuc_typeI_TRD"/>
</dbReference>
<feature type="domain" description="Type I restriction modification DNA specificity" evidence="4">
    <location>
        <begin position="24"/>
        <end position="203"/>
    </location>
</feature>
<organism evidence="5 6">
    <name type="scientific">Candidatus Ethanoperedens thermophilum</name>
    <dbReference type="NCBI Taxonomy" id="2766897"/>
    <lineage>
        <taxon>Archaea</taxon>
        <taxon>Methanobacteriati</taxon>
        <taxon>Methanobacteriota</taxon>
        <taxon>Stenosarchaea group</taxon>
        <taxon>Methanomicrobia</taxon>
        <taxon>Methanosarcinales</taxon>
        <taxon>Methanosarcinales incertae sedis</taxon>
        <taxon>GOM Arc I cluster</taxon>
        <taxon>Candidatus Ethanoperedens</taxon>
    </lineage>
</organism>
<reference evidence="5" key="1">
    <citation type="journal article" date="2020" name="MBio">
        <title>'Candidatus Ethanoperedens,' a Thermophilic Genus of Archaea Mediating the Anaerobic Oxidation of Ethane.</title>
        <authorList>
            <person name="Hahn C.J."/>
            <person name="Laso-Perez R."/>
            <person name="Vulcano F."/>
            <person name="Vaziourakis K.M."/>
            <person name="Stokke R."/>
            <person name="Steen I.H."/>
            <person name="Teske A."/>
            <person name="Boetius A."/>
            <person name="Liebeke M."/>
            <person name="Amann R."/>
            <person name="Knittel K."/>
            <person name="Wegener G."/>
        </authorList>
    </citation>
    <scope>NUCLEOTIDE SEQUENCE</scope>
    <source>
        <strain evidence="5">GoM-Arc1-LC-WB58</strain>
    </source>
</reference>
<comment type="similarity">
    <text evidence="1">Belongs to the type-I restriction system S methylase family.</text>
</comment>
<evidence type="ECO:0000313" key="6">
    <source>
        <dbReference type="Proteomes" id="UP000606580"/>
    </source>
</evidence>
<dbReference type="Proteomes" id="UP000606580">
    <property type="component" value="Unassembled WGS sequence"/>
</dbReference>
<dbReference type="PANTHER" id="PTHR30408">
    <property type="entry name" value="TYPE-1 RESTRICTION ENZYME ECOKI SPECIFICITY PROTEIN"/>
    <property type="match status" value="1"/>
</dbReference>
<protein>
    <recommendedName>
        <fullName evidence="4">Type I restriction modification DNA specificity domain-containing protein</fullName>
    </recommendedName>
</protein>
<dbReference type="Pfam" id="PF01420">
    <property type="entry name" value="Methylase_S"/>
    <property type="match status" value="2"/>
</dbReference>
<keyword evidence="2" id="KW-0680">Restriction system</keyword>
<dbReference type="GO" id="GO:0003677">
    <property type="term" value="F:DNA binding"/>
    <property type="evidence" value="ECO:0007669"/>
    <property type="project" value="UniProtKB-KW"/>
</dbReference>
<keyword evidence="3" id="KW-0238">DNA-binding</keyword>
<dbReference type="Gene3D" id="1.10.287.1120">
    <property type="entry name" value="Bipartite methylase S protein"/>
    <property type="match status" value="1"/>
</dbReference>
<comment type="caution">
    <text evidence="5">The sequence shown here is derived from an EMBL/GenBank/DDBJ whole genome shotgun (WGS) entry which is preliminary data.</text>
</comment>
<dbReference type="InterPro" id="IPR044946">
    <property type="entry name" value="Restrct_endonuc_typeI_TRD_sf"/>
</dbReference>
<evidence type="ECO:0000256" key="2">
    <source>
        <dbReference type="ARBA" id="ARBA00022747"/>
    </source>
</evidence>
<evidence type="ECO:0000259" key="4">
    <source>
        <dbReference type="Pfam" id="PF01420"/>
    </source>
</evidence>
<accession>A0A848DAM5</accession>
<dbReference type="PANTHER" id="PTHR30408:SF12">
    <property type="entry name" value="TYPE I RESTRICTION ENZYME MJAVIII SPECIFICITY SUBUNIT"/>
    <property type="match status" value="1"/>
</dbReference>
<dbReference type="EMBL" id="WNEG01000099">
    <property type="protein sequence ID" value="NMG83698.1"/>
    <property type="molecule type" value="Genomic_DNA"/>
</dbReference>
<evidence type="ECO:0000256" key="3">
    <source>
        <dbReference type="ARBA" id="ARBA00023125"/>
    </source>
</evidence>
<dbReference type="Gene3D" id="3.90.220.20">
    <property type="entry name" value="DNA methylase specificity domains"/>
    <property type="match status" value="2"/>
</dbReference>
<dbReference type="InterPro" id="IPR052021">
    <property type="entry name" value="Type-I_RS_S_subunit"/>
</dbReference>
<evidence type="ECO:0000313" key="5">
    <source>
        <dbReference type="EMBL" id="NMG83698.1"/>
    </source>
</evidence>
<proteinExistence type="inferred from homology"/>
<dbReference type="AlphaFoldDB" id="A0A848DAM5"/>
<sequence length="443" mass="50736">MNNMKLKPYPKYKDSGIEWIGEIPGGWEVRKLKTISKIVLGKMLANDDKGNYLLKPYLRAQNIFWENVDVSDIKEMWFSPTEIKIYRLSKNDLLVSEGGEVGRTAIWSEEIDECYIQNSVHKVIISPERNPRYFLYVFETFGLLGYFESIVNRVSIGHLTREKLKEVNCIVPPHSDQTAIANFLDRKIAKGNSLIEKNTKLIELLKERRTALINHAVTKGIDSNAKLKDSGIEWIGEIPEGWEVDKLKRFCKKITDGSHISPETTNEGKYYITVTDVKQDEIDFNNAHFISENDFESLKRNGCQPNITDVLLTKDGTIGRCVVVKNNDFVALSSLGIITPEDNLKSEYLRYYLVSDKNIKQMFSHIRGSALTRLTISLIKELIIIKPPKPEQTKIVQYLDKATAKIDKTIQKIEEKVNLLEEFKKSLINHVVTGKVDVRRGKV</sequence>
<evidence type="ECO:0000256" key="1">
    <source>
        <dbReference type="ARBA" id="ARBA00010923"/>
    </source>
</evidence>
<feature type="domain" description="Type I restriction modification DNA specificity" evidence="4">
    <location>
        <begin position="239"/>
        <end position="415"/>
    </location>
</feature>
<gene>
    <name evidence="5" type="ORF">GIS02_05805</name>
</gene>
<dbReference type="GO" id="GO:0009307">
    <property type="term" value="P:DNA restriction-modification system"/>
    <property type="evidence" value="ECO:0007669"/>
    <property type="project" value="UniProtKB-KW"/>
</dbReference>
<dbReference type="SUPFAM" id="SSF116734">
    <property type="entry name" value="DNA methylase specificity domain"/>
    <property type="match status" value="2"/>
</dbReference>
<name>A0A848DAM5_9EURY</name>